<evidence type="ECO:0000256" key="4">
    <source>
        <dbReference type="ARBA" id="ARBA00022989"/>
    </source>
</evidence>
<dbReference type="EMBL" id="CP002696">
    <property type="protein sequence ID" value="AEE17467.1"/>
    <property type="molecule type" value="Genomic_DNA"/>
</dbReference>
<keyword evidence="5 6" id="KW-0472">Membrane</keyword>
<feature type="transmembrane region" description="Helical" evidence="6">
    <location>
        <begin position="381"/>
        <end position="400"/>
    </location>
</feature>
<dbReference type="InterPro" id="IPR050833">
    <property type="entry name" value="Poly_Biosynth_Transport"/>
</dbReference>
<evidence type="ECO:0000256" key="5">
    <source>
        <dbReference type="ARBA" id="ARBA00023136"/>
    </source>
</evidence>
<dbReference type="OrthoDB" id="3249502at2"/>
<keyword evidence="2" id="KW-1003">Cell membrane</keyword>
<feature type="transmembrane region" description="Helical" evidence="6">
    <location>
        <begin position="438"/>
        <end position="465"/>
    </location>
</feature>
<evidence type="ECO:0000256" key="1">
    <source>
        <dbReference type="ARBA" id="ARBA00004651"/>
    </source>
</evidence>
<feature type="transmembrane region" description="Helical" evidence="6">
    <location>
        <begin position="114"/>
        <end position="132"/>
    </location>
</feature>
<feature type="transmembrane region" description="Helical" evidence="6">
    <location>
        <begin position="289"/>
        <end position="307"/>
    </location>
</feature>
<keyword evidence="3 6" id="KW-0812">Transmembrane</keyword>
<dbReference type="GO" id="GO:0005886">
    <property type="term" value="C:plasma membrane"/>
    <property type="evidence" value="ECO:0007669"/>
    <property type="project" value="UniProtKB-SubCell"/>
</dbReference>
<evidence type="ECO:0000313" key="8">
    <source>
        <dbReference type="Proteomes" id="UP000006546"/>
    </source>
</evidence>
<dbReference type="RefSeq" id="WP_013759170.1">
    <property type="nucleotide sequence ID" value="NC_015500.1"/>
</dbReference>
<dbReference type="HOGENOM" id="CLU_022017_7_4_12"/>
<feature type="transmembrane region" description="Helical" evidence="6">
    <location>
        <begin position="144"/>
        <end position="166"/>
    </location>
</feature>
<proteinExistence type="predicted"/>
<evidence type="ECO:0000313" key="7">
    <source>
        <dbReference type="EMBL" id="AEE17467.1"/>
    </source>
</evidence>
<dbReference type="eggNOG" id="COG2244">
    <property type="taxonomic scope" value="Bacteria"/>
</dbReference>
<feature type="transmembrane region" description="Helical" evidence="6">
    <location>
        <begin position="412"/>
        <end position="432"/>
    </location>
</feature>
<evidence type="ECO:0000256" key="3">
    <source>
        <dbReference type="ARBA" id="ARBA00022692"/>
    </source>
</evidence>
<dbReference type="Pfam" id="PF01943">
    <property type="entry name" value="Polysacc_synt"/>
    <property type="match status" value="1"/>
</dbReference>
<accession>F4LK05</accession>
<sequence>MKGKRYLAKNMFFLTIGQFGTKLLSFFLVPLYTSVLTSAEYGTYDLYSATVGLLVPILTLNIADSTMRFMLDKNVSKEAVVSISIRNYIFSIVLFTAFIALNSVFNLFPIFNEYRAFLFLMFATNGLSSLFLNIARGFDKIKDVSVSGVLCSAVMIALNLIFLLPLHLGLKGYYLATITGIAVQIAYLFFSLRIYKFSNFKIKEPALNKRMLRYSCPMMLNSVSWWVNSVSDRYIITWLCGIIENGIYSVAYKIPSILTMFQSIFAQAWTLSAVQDFDKEDVSGFFSDMYNFYNVCMVLLCSGLIILTKPLAHVLFANDFYAAWRYVPFLLLSTVFGALSGYIGGIFAAVKNSTAFAISSFVGAAINIVLNIILIRLVGTVGAAVATLVSYFATWIMRLICTRRIIKLKVNFFRDGAAYAVLLLQTVIVLKMKSSSPILYGTCLILLILILILYRVVIFGVIHFVMEKFKEVKV</sequence>
<feature type="transmembrane region" description="Helical" evidence="6">
    <location>
        <begin position="46"/>
        <end position="67"/>
    </location>
</feature>
<feature type="transmembrane region" description="Helical" evidence="6">
    <location>
        <begin position="355"/>
        <end position="375"/>
    </location>
</feature>
<dbReference type="InterPro" id="IPR002797">
    <property type="entry name" value="Polysacc_synth"/>
</dbReference>
<dbReference type="Proteomes" id="UP000006546">
    <property type="component" value="Chromosome"/>
</dbReference>
<keyword evidence="8" id="KW-1185">Reference proteome</keyword>
<gene>
    <name evidence="7" type="ordered locus">Trebr_2052</name>
</gene>
<dbReference type="KEGG" id="tbe:Trebr_2052"/>
<feature type="transmembrane region" description="Helical" evidence="6">
    <location>
        <begin position="12"/>
        <end position="34"/>
    </location>
</feature>
<feature type="transmembrane region" description="Helical" evidence="6">
    <location>
        <begin position="327"/>
        <end position="348"/>
    </location>
</feature>
<name>F4LK05_TREBD</name>
<feature type="transmembrane region" description="Helical" evidence="6">
    <location>
        <begin position="172"/>
        <end position="190"/>
    </location>
</feature>
<protein>
    <submittedName>
        <fullName evidence="7">Polysaccharide biosynthesis protein</fullName>
    </submittedName>
</protein>
<keyword evidence="4 6" id="KW-1133">Transmembrane helix</keyword>
<evidence type="ECO:0000256" key="2">
    <source>
        <dbReference type="ARBA" id="ARBA00022475"/>
    </source>
</evidence>
<comment type="subcellular location">
    <subcellularLocation>
        <location evidence="1">Cell membrane</location>
        <topology evidence="1">Multi-pass membrane protein</topology>
    </subcellularLocation>
</comment>
<evidence type="ECO:0000256" key="6">
    <source>
        <dbReference type="SAM" id="Phobius"/>
    </source>
</evidence>
<organism evidence="7 8">
    <name type="scientific">Treponema brennaborense (strain DSM 12168 / CIP 105900 / DD5/3)</name>
    <dbReference type="NCBI Taxonomy" id="906968"/>
    <lineage>
        <taxon>Bacteria</taxon>
        <taxon>Pseudomonadati</taxon>
        <taxon>Spirochaetota</taxon>
        <taxon>Spirochaetia</taxon>
        <taxon>Spirochaetales</taxon>
        <taxon>Treponemataceae</taxon>
        <taxon>Treponema</taxon>
    </lineage>
</organism>
<reference evidence="8" key="1">
    <citation type="submission" date="2011-04" db="EMBL/GenBank/DDBJ databases">
        <title>The complete genome of Treponema brennaborense DSM 12168.</title>
        <authorList>
            <person name="Lucas S."/>
            <person name="Han J."/>
            <person name="Lapidus A."/>
            <person name="Bruce D."/>
            <person name="Goodwin L."/>
            <person name="Pitluck S."/>
            <person name="Peters L."/>
            <person name="Kyrpides N."/>
            <person name="Mavromatis K."/>
            <person name="Ivanova N."/>
            <person name="Mikhailova N."/>
            <person name="Pagani I."/>
            <person name="Teshima H."/>
            <person name="Detter J.C."/>
            <person name="Tapia R."/>
            <person name="Han C."/>
            <person name="Land M."/>
            <person name="Hauser L."/>
            <person name="Markowitz V."/>
            <person name="Cheng J.-F."/>
            <person name="Hugenholtz P."/>
            <person name="Woyke T."/>
            <person name="Wu D."/>
            <person name="Gronow S."/>
            <person name="Wellnitz S."/>
            <person name="Brambilla E."/>
            <person name="Klenk H.-P."/>
            <person name="Eisen J.A."/>
        </authorList>
    </citation>
    <scope>NUCLEOTIDE SEQUENCE [LARGE SCALE GENOMIC DNA]</scope>
    <source>
        <strain evidence="8">DSM 12168 / CIP 105900 / DD5/3</strain>
    </source>
</reference>
<dbReference type="PANTHER" id="PTHR30250">
    <property type="entry name" value="PST FAMILY PREDICTED COLANIC ACID TRANSPORTER"/>
    <property type="match status" value="1"/>
</dbReference>
<dbReference type="STRING" id="906968.Trebr_2052"/>
<dbReference type="PANTHER" id="PTHR30250:SF11">
    <property type="entry name" value="O-ANTIGEN TRANSPORTER-RELATED"/>
    <property type="match status" value="1"/>
</dbReference>
<feature type="transmembrane region" description="Helical" evidence="6">
    <location>
        <begin position="88"/>
        <end position="108"/>
    </location>
</feature>
<dbReference type="AlphaFoldDB" id="F4LK05"/>